<gene>
    <name evidence="2" type="ORF">NOR51B_939</name>
</gene>
<dbReference type="InterPro" id="IPR023214">
    <property type="entry name" value="HAD_sf"/>
</dbReference>
<dbReference type="Pfam" id="PF00702">
    <property type="entry name" value="Hydrolase"/>
    <property type="match status" value="1"/>
</dbReference>
<dbReference type="HOGENOM" id="CLU_045011_8_2_6"/>
<dbReference type="GO" id="GO:0016787">
    <property type="term" value="F:hydrolase activity"/>
    <property type="evidence" value="ECO:0007669"/>
    <property type="project" value="UniProtKB-KW"/>
</dbReference>
<dbReference type="OrthoDB" id="367448at2"/>
<dbReference type="RefSeq" id="WP_009019745.1">
    <property type="nucleotide sequence ID" value="NZ_DS999411.1"/>
</dbReference>
<evidence type="ECO:0000313" key="2">
    <source>
        <dbReference type="EMBL" id="EED34998.1"/>
    </source>
</evidence>
<keyword evidence="1 2" id="KW-0378">Hydrolase</keyword>
<dbReference type="SFLD" id="SFLDS00003">
    <property type="entry name" value="Haloacid_Dehalogenase"/>
    <property type="match status" value="1"/>
</dbReference>
<dbReference type="InterPro" id="IPR036412">
    <property type="entry name" value="HAD-like_sf"/>
</dbReference>
<dbReference type="InterPro" id="IPR006439">
    <property type="entry name" value="HAD-SF_hydro_IA"/>
</dbReference>
<dbReference type="SFLD" id="SFLDG01129">
    <property type="entry name" value="C1.5:_HAD__Beta-PGM__Phosphata"/>
    <property type="match status" value="1"/>
</dbReference>
<sequence>MITVVTFDLDDTLWDVSPAIARAEQAQNDWLGVHFPAAVNADLDAFKRAVKQQVLNDRPDLRHHISAFRQEYLRRLLVHVGVSEEEALRGAAGAFAAFITQRHRVALFGESRAMLQKITTQFTIGALTNGNADVYQTPLADFFDFAIKAEDVGGAKPLPHLFEAALRHTNVQPSALVHVGDSHDHDIDGAKNAGVRAIWYNSSGDVSDRADASIQCLSELPDVLARMRAPL</sequence>
<dbReference type="Gene3D" id="3.40.50.1000">
    <property type="entry name" value="HAD superfamily/HAD-like"/>
    <property type="match status" value="1"/>
</dbReference>
<dbReference type="NCBIfam" id="TIGR01509">
    <property type="entry name" value="HAD-SF-IA-v3"/>
    <property type="match status" value="1"/>
</dbReference>
<dbReference type="InterPro" id="IPR051540">
    <property type="entry name" value="S-2-haloacid_dehalogenase"/>
</dbReference>
<name>B8KSV4_9GAMM</name>
<reference evidence="3" key="1">
    <citation type="journal article" date="2013" name="BMC Microbiol.">
        <title>Taxonomy and evolution of bacteriochlorophyll a-containing members of the OM60/NOR5 clade of marine gammaproteobacteria: description of Luminiphilus syltensis gen. nov., sp. nov., reclassification of Haliea rubra as Pseudohaliea rubra gen. nov., comb. nov., and emendation of Chromatocurvus halotolerans.</title>
        <authorList>
            <person name="Spring S."/>
            <person name="Riedel T."/>
            <person name="Sproer C."/>
            <person name="Yan S."/>
            <person name="Harder J."/>
            <person name="Fuchs B.M."/>
        </authorList>
    </citation>
    <scope>NUCLEOTIDE SEQUENCE [LARGE SCALE GENOMIC DNA]</scope>
    <source>
        <strain evidence="3">NOR51-B</strain>
    </source>
</reference>
<dbReference type="EMBL" id="DS999411">
    <property type="protein sequence ID" value="EED34998.1"/>
    <property type="molecule type" value="Genomic_DNA"/>
</dbReference>
<dbReference type="eggNOG" id="COG1011">
    <property type="taxonomic scope" value="Bacteria"/>
</dbReference>
<evidence type="ECO:0000256" key="1">
    <source>
        <dbReference type="ARBA" id="ARBA00022801"/>
    </source>
</evidence>
<dbReference type="STRING" id="565045.NOR51B_939"/>
<dbReference type="SUPFAM" id="SSF56784">
    <property type="entry name" value="HAD-like"/>
    <property type="match status" value="1"/>
</dbReference>
<dbReference type="Proteomes" id="UP000004699">
    <property type="component" value="Unassembled WGS sequence"/>
</dbReference>
<dbReference type="AlphaFoldDB" id="B8KSV4"/>
<protein>
    <submittedName>
        <fullName evidence="2">HAD-superfamily hydrolase, subfamily IA, variant 3:HAD-superfamily hydrolase, subfamily IA, variant 1</fullName>
    </submittedName>
</protein>
<evidence type="ECO:0000313" key="3">
    <source>
        <dbReference type="Proteomes" id="UP000004699"/>
    </source>
</evidence>
<dbReference type="PRINTS" id="PR00413">
    <property type="entry name" value="HADHALOGNASE"/>
</dbReference>
<dbReference type="PANTHER" id="PTHR43316:SF8">
    <property type="entry name" value="HAD FAMILY HYDROLASE"/>
    <property type="match status" value="1"/>
</dbReference>
<organism evidence="2 3">
    <name type="scientific">Luminiphilus syltensis NOR5-1B</name>
    <dbReference type="NCBI Taxonomy" id="565045"/>
    <lineage>
        <taxon>Bacteria</taxon>
        <taxon>Pseudomonadati</taxon>
        <taxon>Pseudomonadota</taxon>
        <taxon>Gammaproteobacteria</taxon>
        <taxon>Cellvibrionales</taxon>
        <taxon>Halieaceae</taxon>
        <taxon>Luminiphilus</taxon>
    </lineage>
</organism>
<dbReference type="Gene3D" id="1.20.120.1600">
    <property type="match status" value="1"/>
</dbReference>
<accession>B8KSV4</accession>
<dbReference type="PANTHER" id="PTHR43316">
    <property type="entry name" value="HYDROLASE, HALOACID DELAHOGENASE-RELATED"/>
    <property type="match status" value="1"/>
</dbReference>
<proteinExistence type="predicted"/>
<keyword evidence="3" id="KW-1185">Reference proteome</keyword>
<dbReference type="NCBIfam" id="TIGR01549">
    <property type="entry name" value="HAD-SF-IA-v1"/>
    <property type="match status" value="1"/>
</dbReference>